<proteinExistence type="predicted"/>
<reference evidence="1 2" key="1">
    <citation type="submission" date="2015-01" db="EMBL/GenBank/DDBJ databases">
        <authorList>
            <person name="Aslett A.Martin."/>
            <person name="De Silva Nishadi"/>
        </authorList>
    </citation>
    <scope>NUCLEOTIDE SEQUENCE [LARGE SCALE GENOMIC DNA]</scope>
    <source>
        <strain evidence="1 2">R28058</strain>
    </source>
</reference>
<dbReference type="RefSeq" id="WP_055342151.1">
    <property type="nucleotide sequence ID" value="NZ_CEKZ01000003.1"/>
</dbReference>
<dbReference type="EMBL" id="CEKZ01000003">
    <property type="protein sequence ID" value="CEQ04087.1"/>
    <property type="molecule type" value="Genomic_DNA"/>
</dbReference>
<evidence type="ECO:0000313" key="2">
    <source>
        <dbReference type="Proteomes" id="UP000049127"/>
    </source>
</evidence>
<evidence type="ECO:0000313" key="1">
    <source>
        <dbReference type="EMBL" id="CEQ04087.1"/>
    </source>
</evidence>
<protein>
    <submittedName>
        <fullName evidence="1">Mu-like prophage protein gpG</fullName>
    </submittedName>
</protein>
<accession>A0A0C7QTX3</accession>
<gene>
    <name evidence="1" type="ORF">R28058_18201</name>
</gene>
<dbReference type="AlphaFoldDB" id="A0A0C7QTX3"/>
<name>A0A0C7QTX3_PARSO</name>
<dbReference type="OrthoDB" id="2081253at2"/>
<sequence>MQVKVNVGNINQLASFVLGYHIHVVENTKRSREKHAYMIERVAKSKVAVDTSRLKSSINTKHKSKKSLIGTNVVYARAREFGSKAYVIKPKKAKFLRFKGKDGNWVFVKKVNYPAGKGKKPYLIPAFEEVTPKFESDIERILSSYDK</sequence>
<dbReference type="Proteomes" id="UP000049127">
    <property type="component" value="Unassembled WGS sequence"/>
</dbReference>
<organism evidence="1 2">
    <name type="scientific">Paraclostridium sordellii</name>
    <name type="common">Clostridium sordellii</name>
    <dbReference type="NCBI Taxonomy" id="1505"/>
    <lineage>
        <taxon>Bacteria</taxon>
        <taxon>Bacillati</taxon>
        <taxon>Bacillota</taxon>
        <taxon>Clostridia</taxon>
        <taxon>Peptostreptococcales</taxon>
        <taxon>Peptostreptococcaceae</taxon>
        <taxon>Paraclostridium</taxon>
    </lineage>
</organism>